<dbReference type="EMBL" id="AUSV01000013">
    <property type="protein sequence ID" value="ESP94686.1"/>
    <property type="molecule type" value="Genomic_DNA"/>
</dbReference>
<dbReference type="RefSeq" id="WP_023398074.1">
    <property type="nucleotide sequence ID" value="NZ_AUSV01000013.1"/>
</dbReference>
<accession>V4HB26</accession>
<dbReference type="CDD" id="cd02440">
    <property type="entry name" value="AdoMet_MTases"/>
    <property type="match status" value="1"/>
</dbReference>
<evidence type="ECO:0000313" key="2">
    <source>
        <dbReference type="EMBL" id="ESP94686.1"/>
    </source>
</evidence>
<evidence type="ECO:0000313" key="3">
    <source>
        <dbReference type="Proteomes" id="UP000017820"/>
    </source>
</evidence>
<dbReference type="Proteomes" id="UP000017820">
    <property type="component" value="Unassembled WGS sequence"/>
</dbReference>
<dbReference type="PATRIC" id="fig|1353533.3.peg.1124"/>
<dbReference type="SUPFAM" id="SSF53335">
    <property type="entry name" value="S-adenosyl-L-methionine-dependent methyltransferases"/>
    <property type="match status" value="1"/>
</dbReference>
<dbReference type="InterPro" id="IPR041698">
    <property type="entry name" value="Methyltransf_25"/>
</dbReference>
<organism evidence="2 3">
    <name type="scientific">Pseudoalteromonas luteoviolacea (strain 2ta16)</name>
    <dbReference type="NCBI Taxonomy" id="1353533"/>
    <lineage>
        <taxon>Bacteria</taxon>
        <taxon>Pseudomonadati</taxon>
        <taxon>Pseudomonadota</taxon>
        <taxon>Gammaproteobacteria</taxon>
        <taxon>Alteromonadales</taxon>
        <taxon>Pseudoalteromonadaceae</taxon>
        <taxon>Pseudoalteromonas</taxon>
    </lineage>
</organism>
<dbReference type="Gene3D" id="3.40.50.150">
    <property type="entry name" value="Vaccinia Virus protein VP39"/>
    <property type="match status" value="1"/>
</dbReference>
<name>V4HB26_PSEL2</name>
<gene>
    <name evidence="2" type="ORF">PL2TA16_00686</name>
</gene>
<feature type="domain" description="Methyltransferase" evidence="1">
    <location>
        <begin position="33"/>
        <end position="105"/>
    </location>
</feature>
<dbReference type="AlphaFoldDB" id="V4HB26"/>
<sequence length="196" mass="21915">MWDERYDTDEYAYGIEPNNFLREQFKMLPKGRILSLAEGEGRNAIFLAKQGYCVTAVDSSTVGLEKAKKLAKANNVSIECIHADLSEFNFGEDCWDGIISIFCPLPSKLRELVHFKVESGLRLGGVFLTESYTPNQLQYGTGGGDCIDTMQTKESLTKEFKRLKFSHLIETERDVIEGTFHTGLASVVQAIGNKCI</sequence>
<dbReference type="InterPro" id="IPR029063">
    <property type="entry name" value="SAM-dependent_MTases_sf"/>
</dbReference>
<proteinExistence type="predicted"/>
<comment type="caution">
    <text evidence="2">The sequence shown here is derived from an EMBL/GenBank/DDBJ whole genome shotgun (WGS) entry which is preliminary data.</text>
</comment>
<reference evidence="2 3" key="1">
    <citation type="submission" date="2013-07" db="EMBL/GenBank/DDBJ databases">
        <title>Draft genome sequence of Pseudoalteromonas luteoviolacea 2ta16.</title>
        <authorList>
            <person name="Allen E.E."/>
            <person name="Azam F."/>
            <person name="Podell S."/>
        </authorList>
    </citation>
    <scope>NUCLEOTIDE SEQUENCE [LARGE SCALE GENOMIC DNA]</scope>
    <source>
        <strain evidence="2 3">2ta16</strain>
    </source>
</reference>
<protein>
    <submittedName>
        <fullName evidence="2">Tellurite resistance protein TehB</fullName>
    </submittedName>
</protein>
<dbReference type="Pfam" id="PF13649">
    <property type="entry name" value="Methyltransf_25"/>
    <property type="match status" value="1"/>
</dbReference>
<evidence type="ECO:0000259" key="1">
    <source>
        <dbReference type="Pfam" id="PF13649"/>
    </source>
</evidence>